<dbReference type="Proteomes" id="UP000578569">
    <property type="component" value="Unassembled WGS sequence"/>
</dbReference>
<dbReference type="RefSeq" id="WP_183933764.1">
    <property type="nucleotide sequence ID" value="NZ_JACICF010000001.1"/>
</dbReference>
<feature type="signal peptide" evidence="1">
    <location>
        <begin position="1"/>
        <end position="25"/>
    </location>
</feature>
<sequence length="148" mass="15624">MHPATLIAIPAASLLLASAAAPPRAGQWISTATIVDVSAPGMPAGAVAMMKGKPRSHSYCLTQKQVEEAPEEMFRQTEGQCQYKKFDMAGGKLDSVAVCTGGMGKMDMTMTGTYDATSYQSHNVMRFSGPQGSMTMTAHVTGKRTGNC</sequence>
<protein>
    <recommendedName>
        <fullName evidence="4">DUF3617 domain-containing protein</fullName>
    </recommendedName>
</protein>
<dbReference type="Pfam" id="PF12276">
    <property type="entry name" value="DUF3617"/>
    <property type="match status" value="1"/>
</dbReference>
<comment type="caution">
    <text evidence="2">The sequence shown here is derived from an EMBL/GenBank/DDBJ whole genome shotgun (WGS) entry which is preliminary data.</text>
</comment>
<evidence type="ECO:0000313" key="2">
    <source>
        <dbReference type="EMBL" id="MBB3764512.1"/>
    </source>
</evidence>
<feature type="chain" id="PRO_5032803717" description="DUF3617 domain-containing protein" evidence="1">
    <location>
        <begin position="26"/>
        <end position="148"/>
    </location>
</feature>
<evidence type="ECO:0000313" key="3">
    <source>
        <dbReference type="Proteomes" id="UP000578569"/>
    </source>
</evidence>
<dbReference type="EMBL" id="JACICF010000001">
    <property type="protein sequence ID" value="MBB3764512.1"/>
    <property type="molecule type" value="Genomic_DNA"/>
</dbReference>
<evidence type="ECO:0000256" key="1">
    <source>
        <dbReference type="SAM" id="SignalP"/>
    </source>
</evidence>
<dbReference type="AlphaFoldDB" id="A0A839Z4H7"/>
<organism evidence="2 3">
    <name type="scientific">Sphingomicrobium lutaoense</name>
    <dbReference type="NCBI Taxonomy" id="515949"/>
    <lineage>
        <taxon>Bacteria</taxon>
        <taxon>Pseudomonadati</taxon>
        <taxon>Pseudomonadota</taxon>
        <taxon>Alphaproteobacteria</taxon>
        <taxon>Sphingomonadales</taxon>
        <taxon>Sphingomonadaceae</taxon>
        <taxon>Sphingomicrobium</taxon>
    </lineage>
</organism>
<reference evidence="2 3" key="1">
    <citation type="submission" date="2020-08" db="EMBL/GenBank/DDBJ databases">
        <title>Genomic Encyclopedia of Type Strains, Phase IV (KMG-IV): sequencing the most valuable type-strain genomes for metagenomic binning, comparative biology and taxonomic classification.</title>
        <authorList>
            <person name="Goeker M."/>
        </authorList>
    </citation>
    <scope>NUCLEOTIDE SEQUENCE [LARGE SCALE GENOMIC DNA]</scope>
    <source>
        <strain evidence="2 3">DSM 24194</strain>
    </source>
</reference>
<dbReference type="InterPro" id="IPR022061">
    <property type="entry name" value="DUF3617"/>
</dbReference>
<name>A0A839Z4H7_9SPHN</name>
<accession>A0A839Z4H7</accession>
<proteinExistence type="predicted"/>
<keyword evidence="1" id="KW-0732">Signal</keyword>
<gene>
    <name evidence="2" type="ORF">FHS50_001535</name>
</gene>
<evidence type="ECO:0008006" key="4">
    <source>
        <dbReference type="Google" id="ProtNLM"/>
    </source>
</evidence>
<keyword evidence="3" id="KW-1185">Reference proteome</keyword>